<sequence length="381" mass="41229">MSAESVTVHVTDPQAAQCGFRHCRRPLPPPGPRGGRPYEFCPDRRWPGDKTCKQLAAAEHALRTALGDTDPPTALRDATDMFAEAAGRILEPLQALGGALDDVTARMQDELTAAAARADEAEAAAERARSAQVDAEERAAESDRLREAAIAEADRATADADAAQDTAQQATATAEAAALAQARAEATAEATAERARTAEDQNKVARARVDELTERLDELRRQLAERTGERDTAQATLDEHRARSRDLEQSLTERLTTATAQLDDTRASLRETTQREQDLAQRFDDAVAARQQAEQSLAAVRAELAGVQAELGDVRGDAERQQNRATEADRHRVALDGVLRRVHTAVLESPDDPAGLRERVLLELLSRNTHPDDAPPDGAES</sequence>
<comment type="caution">
    <text evidence="2">The sequence shown here is derived from an EMBL/GenBank/DDBJ whole genome shotgun (WGS) entry which is preliminary data.</text>
</comment>
<dbReference type="Proteomes" id="UP000550714">
    <property type="component" value="Unassembled WGS sequence"/>
</dbReference>
<keyword evidence="3" id="KW-1185">Reference proteome</keyword>
<reference evidence="2 3" key="1">
    <citation type="submission" date="2020-08" db="EMBL/GenBank/DDBJ databases">
        <title>Genomic Encyclopedia of Type Strains, Phase III (KMG-III): the genomes of soil and plant-associated and newly described type strains.</title>
        <authorList>
            <person name="Whitman W."/>
        </authorList>
    </citation>
    <scope>NUCLEOTIDE SEQUENCE [LARGE SCALE GENOMIC DNA]</scope>
    <source>
        <strain evidence="2 3">CECT 8577</strain>
    </source>
</reference>
<feature type="compositionally biased region" description="Basic and acidic residues" evidence="1">
    <location>
        <begin position="191"/>
        <end position="203"/>
    </location>
</feature>
<feature type="compositionally biased region" description="Basic and acidic residues" evidence="1">
    <location>
        <begin position="263"/>
        <end position="277"/>
    </location>
</feature>
<name>A0A839RZD8_9PSEU</name>
<proteinExistence type="predicted"/>
<accession>A0A839RZD8</accession>
<dbReference type="EMBL" id="JACHWU010000002">
    <property type="protein sequence ID" value="MBB3050948.1"/>
    <property type="molecule type" value="Genomic_DNA"/>
</dbReference>
<gene>
    <name evidence="2" type="ORF">FHS23_001971</name>
</gene>
<evidence type="ECO:0000256" key="1">
    <source>
        <dbReference type="SAM" id="MobiDB-lite"/>
    </source>
</evidence>
<evidence type="ECO:0000313" key="2">
    <source>
        <dbReference type="EMBL" id="MBB3050948.1"/>
    </source>
</evidence>
<dbReference type="AlphaFoldDB" id="A0A839RZD8"/>
<organism evidence="2 3">
    <name type="scientific">Prauserella isguenensis</name>
    <dbReference type="NCBI Taxonomy" id="1470180"/>
    <lineage>
        <taxon>Bacteria</taxon>
        <taxon>Bacillati</taxon>
        <taxon>Actinomycetota</taxon>
        <taxon>Actinomycetes</taxon>
        <taxon>Pseudonocardiales</taxon>
        <taxon>Pseudonocardiaceae</taxon>
        <taxon>Prauserella</taxon>
    </lineage>
</organism>
<feature type="compositionally biased region" description="Polar residues" evidence="1">
    <location>
        <begin position="249"/>
        <end position="262"/>
    </location>
</feature>
<feature type="compositionally biased region" description="Basic and acidic residues" evidence="1">
    <location>
        <begin position="221"/>
        <end position="248"/>
    </location>
</feature>
<protein>
    <submittedName>
        <fullName evidence="2">Chromosome segregation ATPase</fullName>
    </submittedName>
</protein>
<feature type="region of interest" description="Disordered" evidence="1">
    <location>
        <begin position="184"/>
        <end position="203"/>
    </location>
</feature>
<feature type="region of interest" description="Disordered" evidence="1">
    <location>
        <begin position="221"/>
        <end position="277"/>
    </location>
</feature>
<dbReference type="RefSeq" id="WP_183651978.1">
    <property type="nucleotide sequence ID" value="NZ_JACHWU010000002.1"/>
</dbReference>
<evidence type="ECO:0000313" key="3">
    <source>
        <dbReference type="Proteomes" id="UP000550714"/>
    </source>
</evidence>